<dbReference type="PANTHER" id="PTHR30349">
    <property type="entry name" value="PHAGE INTEGRASE-RELATED"/>
    <property type="match status" value="1"/>
</dbReference>
<evidence type="ECO:0000256" key="3">
    <source>
        <dbReference type="ARBA" id="ARBA00023125"/>
    </source>
</evidence>
<dbReference type="Gene3D" id="1.10.443.10">
    <property type="entry name" value="Intergrase catalytic core"/>
    <property type="match status" value="1"/>
</dbReference>
<name>A0AAE7CTB9_9LACT</name>
<protein>
    <submittedName>
        <fullName evidence="6">Tyrosine-type recombinase/integrase</fullName>
    </submittedName>
</protein>
<evidence type="ECO:0000256" key="1">
    <source>
        <dbReference type="ARBA" id="ARBA00008857"/>
    </source>
</evidence>
<keyword evidence="7" id="KW-1185">Reference proteome</keyword>
<keyword evidence="4" id="KW-0233">DNA recombination</keyword>
<dbReference type="Pfam" id="PF00589">
    <property type="entry name" value="Phage_integrase"/>
    <property type="match status" value="1"/>
</dbReference>
<evidence type="ECO:0000256" key="4">
    <source>
        <dbReference type="ARBA" id="ARBA00023172"/>
    </source>
</evidence>
<dbReference type="PANTHER" id="PTHR30349:SF64">
    <property type="entry name" value="PROPHAGE INTEGRASE INTD-RELATED"/>
    <property type="match status" value="1"/>
</dbReference>
<dbReference type="PROSITE" id="PS51898">
    <property type="entry name" value="TYR_RECOMBINASE"/>
    <property type="match status" value="1"/>
</dbReference>
<dbReference type="AlphaFoldDB" id="A0AAE7CTB9"/>
<dbReference type="GO" id="GO:0015074">
    <property type="term" value="P:DNA integration"/>
    <property type="evidence" value="ECO:0007669"/>
    <property type="project" value="UniProtKB-KW"/>
</dbReference>
<sequence length="394" mass="44749">MNIKKITKKDGTIKYRTNVYLGIDSLTGKKVQTTTTATTRKMCEIKANQAISNFIKNGSTVAREKVFFNDFKALALSWFDGYKLTVKPNTIRITGSFLKVYILPSLGAYKLEKISSILLQGIVNQWAKNANTAVIKNGLREKGKCKDYKLLLNIIKRILDHGMQLGAINSNPAIQVIPPKLKERTPKKIKYFDNDELKQFLSYLDTLDDTADNQLYSTLYRFLLATGLRIGEALALSWYDIDFKNKAVSITKTALQDGTIQKSTKTRESTRSVTIDNDTLQMLITWQKLQRQQNKIIGLADKIVFSCHNKVLIYENERRHLIAIFKGAKVPDIGFHGFRHTHASLLMNADVNPKEIQHRLGHADYAITMNTYSHLAKNKEKDTAEKFSNILKAL</sequence>
<dbReference type="CDD" id="cd01189">
    <property type="entry name" value="INT_ICEBs1_C_like"/>
    <property type="match status" value="1"/>
</dbReference>
<evidence type="ECO:0000256" key="2">
    <source>
        <dbReference type="ARBA" id="ARBA00022908"/>
    </source>
</evidence>
<organism evidence="6 7">
    <name type="scientific">Pseudolactococcus raffinolactis</name>
    <dbReference type="NCBI Taxonomy" id="1366"/>
    <lineage>
        <taxon>Bacteria</taxon>
        <taxon>Bacillati</taxon>
        <taxon>Bacillota</taxon>
        <taxon>Bacilli</taxon>
        <taxon>Lactobacillales</taxon>
        <taxon>Streptococcaceae</taxon>
        <taxon>Pseudolactococcus</taxon>
    </lineage>
</organism>
<proteinExistence type="inferred from homology"/>
<dbReference type="GO" id="GO:0006310">
    <property type="term" value="P:DNA recombination"/>
    <property type="evidence" value="ECO:0007669"/>
    <property type="project" value="UniProtKB-KW"/>
</dbReference>
<dbReference type="EMBL" id="CP047628">
    <property type="protein sequence ID" value="QIW58102.1"/>
    <property type="molecule type" value="Genomic_DNA"/>
</dbReference>
<comment type="similarity">
    <text evidence="1">Belongs to the 'phage' integrase family.</text>
</comment>
<evidence type="ECO:0000313" key="6">
    <source>
        <dbReference type="EMBL" id="QIW58102.1"/>
    </source>
</evidence>
<dbReference type="RefSeq" id="WP_167841185.1">
    <property type="nucleotide sequence ID" value="NZ_CP047628.1"/>
</dbReference>
<evidence type="ECO:0000259" key="5">
    <source>
        <dbReference type="PROSITE" id="PS51898"/>
    </source>
</evidence>
<keyword evidence="2" id="KW-0229">DNA integration</keyword>
<accession>A0AAE7CTB9</accession>
<dbReference type="GO" id="GO:0003677">
    <property type="term" value="F:DNA binding"/>
    <property type="evidence" value="ECO:0007669"/>
    <property type="project" value="UniProtKB-KW"/>
</dbReference>
<dbReference type="InterPro" id="IPR013762">
    <property type="entry name" value="Integrase-like_cat_sf"/>
</dbReference>
<dbReference type="InterPro" id="IPR004107">
    <property type="entry name" value="Integrase_SAM-like_N"/>
</dbReference>
<dbReference type="InterPro" id="IPR011010">
    <property type="entry name" value="DNA_brk_join_enz"/>
</dbReference>
<reference evidence="6 7" key="1">
    <citation type="submission" date="2019-12" db="EMBL/GenBank/DDBJ databases">
        <title>Whole genome sequences of Lactococcus raffinolactis strains isolated from sewage.</title>
        <authorList>
            <person name="Ybazeta G."/>
            <person name="Ross M."/>
            <person name="Brabant-Kirwan D."/>
            <person name="Saleh M."/>
            <person name="Dillon J.A."/>
            <person name="Splinter K."/>
            <person name="Nokhbeh R."/>
        </authorList>
    </citation>
    <scope>NUCLEOTIDE SEQUENCE [LARGE SCALE GENOMIC DNA]</scope>
    <source>
        <strain evidence="6 7">Lr_19_14</strain>
    </source>
</reference>
<feature type="domain" description="Tyr recombinase" evidence="5">
    <location>
        <begin position="187"/>
        <end position="385"/>
    </location>
</feature>
<gene>
    <name evidence="6" type="ORF">GU334_03940</name>
</gene>
<dbReference type="SUPFAM" id="SSF56349">
    <property type="entry name" value="DNA breaking-rejoining enzymes"/>
    <property type="match status" value="1"/>
</dbReference>
<dbReference type="Gene3D" id="1.10.150.130">
    <property type="match status" value="1"/>
</dbReference>
<dbReference type="Proteomes" id="UP000501558">
    <property type="component" value="Chromosome"/>
</dbReference>
<dbReference type="Pfam" id="PF14659">
    <property type="entry name" value="Phage_int_SAM_3"/>
    <property type="match status" value="1"/>
</dbReference>
<dbReference type="InterPro" id="IPR050090">
    <property type="entry name" value="Tyrosine_recombinase_XerCD"/>
</dbReference>
<dbReference type="InterPro" id="IPR002104">
    <property type="entry name" value="Integrase_catalytic"/>
</dbReference>
<evidence type="ECO:0000313" key="7">
    <source>
        <dbReference type="Proteomes" id="UP000501558"/>
    </source>
</evidence>
<keyword evidence="3" id="KW-0238">DNA-binding</keyword>
<dbReference type="InterPro" id="IPR010998">
    <property type="entry name" value="Integrase_recombinase_N"/>
</dbReference>